<dbReference type="RefSeq" id="WP_051660673.1">
    <property type="nucleotide sequence ID" value="NZ_CP016329.1"/>
</dbReference>
<feature type="chain" id="PRO_5047277336" evidence="2">
    <location>
        <begin position="30"/>
        <end position="136"/>
    </location>
</feature>
<evidence type="ECO:0000313" key="4">
    <source>
        <dbReference type="Proteomes" id="UP000188147"/>
    </source>
</evidence>
<dbReference type="GeneID" id="66532363"/>
<gene>
    <name evidence="3" type="ORF">A9176_02735</name>
</gene>
<keyword evidence="2" id="KW-0732">Signal</keyword>
<evidence type="ECO:0000256" key="1">
    <source>
        <dbReference type="SAM" id="MobiDB-lite"/>
    </source>
</evidence>
<keyword evidence="4" id="KW-1185">Reference proteome</keyword>
<reference evidence="3 4" key="1">
    <citation type="submission" date="2016-06" db="EMBL/GenBank/DDBJ databases">
        <authorList>
            <person name="Kim H.J."/>
        </authorList>
    </citation>
    <scope>NUCLEOTIDE SEQUENCE [LARGE SCALE GENOMIC DNA]</scope>
    <source>
        <strain evidence="3 4">KFRI01</strain>
    </source>
</reference>
<feature type="region of interest" description="Disordered" evidence="1">
    <location>
        <begin position="36"/>
        <end position="136"/>
    </location>
</feature>
<proteinExistence type="predicted"/>
<feature type="compositionally biased region" description="Low complexity" evidence="1">
    <location>
        <begin position="47"/>
        <end position="118"/>
    </location>
</feature>
<protein>
    <submittedName>
        <fullName evidence="3">Uncharacterized protein</fullName>
    </submittedName>
</protein>
<dbReference type="Proteomes" id="UP000188147">
    <property type="component" value="Chromosome"/>
</dbReference>
<accession>A0ABN4WM82</accession>
<sequence>MTKKYRTPPFLTPAAIVSLIIAISAGNLAVNVATGTKEGGQVAPRQTSVVSSVTSSSHVTESVPSSTSSSSTNVISSSAVTSSLPASSSSSSQQADVSANSTPASSSAVSSSTSQVPADKAVSATIPETTPTGGGQ</sequence>
<evidence type="ECO:0000313" key="3">
    <source>
        <dbReference type="EMBL" id="AQN79356.1"/>
    </source>
</evidence>
<dbReference type="EMBL" id="CP016329">
    <property type="protein sequence ID" value="AQN79356.1"/>
    <property type="molecule type" value="Genomic_DNA"/>
</dbReference>
<evidence type="ECO:0000256" key="2">
    <source>
        <dbReference type="SAM" id="SignalP"/>
    </source>
</evidence>
<feature type="signal peptide" evidence="2">
    <location>
        <begin position="1"/>
        <end position="29"/>
    </location>
</feature>
<organism evidence="3 4">
    <name type="scientific">Leuconostoc garlicum</name>
    <dbReference type="NCBI Taxonomy" id="255248"/>
    <lineage>
        <taxon>Bacteria</taxon>
        <taxon>Bacillati</taxon>
        <taxon>Bacillota</taxon>
        <taxon>Bacilli</taxon>
        <taxon>Lactobacillales</taxon>
        <taxon>Lactobacillaceae</taxon>
        <taxon>Leuconostoc</taxon>
    </lineage>
</organism>
<name>A0ABN4WM82_9LACO</name>
<feature type="compositionally biased region" description="Polar residues" evidence="1">
    <location>
        <begin position="126"/>
        <end position="136"/>
    </location>
</feature>